<dbReference type="Proteomes" id="UP000255517">
    <property type="component" value="Unassembled WGS sequence"/>
</dbReference>
<reference evidence="1 2" key="1">
    <citation type="submission" date="2018-06" db="EMBL/GenBank/DDBJ databases">
        <authorList>
            <consortium name="Pathogen Informatics"/>
            <person name="Doyle S."/>
        </authorList>
    </citation>
    <scope>NUCLEOTIDE SEQUENCE [LARGE SCALE GENOMIC DNA]</scope>
    <source>
        <strain evidence="1 2">NCTC13149</strain>
    </source>
</reference>
<dbReference type="AlphaFoldDB" id="A0A379C6G7"/>
<proteinExistence type="predicted"/>
<name>A0A379C6G7_9FIRM</name>
<evidence type="ECO:0000313" key="1">
    <source>
        <dbReference type="EMBL" id="SUB57699.1"/>
    </source>
</evidence>
<evidence type="ECO:0000313" key="2">
    <source>
        <dbReference type="Proteomes" id="UP000255517"/>
    </source>
</evidence>
<protein>
    <submittedName>
        <fullName evidence="1">Uncharacterized protein</fullName>
    </submittedName>
</protein>
<dbReference type="RefSeq" id="WP_019035100.1">
    <property type="nucleotide sequence ID" value="NZ_UGSZ01000001.1"/>
</dbReference>
<dbReference type="STRING" id="1122949.GCA_000378725_01453"/>
<accession>A0A379C6G7</accession>
<sequence>MNDEILDLRGAIDEIVNQNLGRRMSSEIVYCKLISLNPLDFIPENDDKVHIKEEFLVVPKYRPFTKKDLGKKFVLISNDGGQTYFYLYEASEPQGTNGIPYHFEGAHEFIKGEMKCTLHGTCPHGDVIVTHGSVESYKGIIKDEMHKNHIND</sequence>
<dbReference type="EMBL" id="UGSZ01000001">
    <property type="protein sequence ID" value="SUB57699.1"/>
    <property type="molecule type" value="Genomic_DNA"/>
</dbReference>
<gene>
    <name evidence="1" type="ORF">NCTC13149_01556</name>
</gene>
<organism evidence="1 2">
    <name type="scientific">Peptoniphilus lacrimalis</name>
    <dbReference type="NCBI Taxonomy" id="33031"/>
    <lineage>
        <taxon>Bacteria</taxon>
        <taxon>Bacillati</taxon>
        <taxon>Bacillota</taxon>
        <taxon>Tissierellia</taxon>
        <taxon>Tissierellales</taxon>
        <taxon>Peptoniphilaceae</taxon>
        <taxon>Peptoniphilus</taxon>
    </lineage>
</organism>
<dbReference type="OrthoDB" id="1698151at2"/>